<protein>
    <recommendedName>
        <fullName evidence="3">SMI1/KNR4 family protein</fullName>
    </recommendedName>
</protein>
<reference evidence="1 2" key="1">
    <citation type="submission" date="2020-01" db="EMBL/GenBank/DDBJ databases">
        <title>Herbidospora sp. NEAU-GS84 nov., a novel actinomycete isolated from soil.</title>
        <authorList>
            <person name="Han L."/>
        </authorList>
    </citation>
    <scope>NUCLEOTIDE SEQUENCE [LARGE SCALE GENOMIC DNA]</scope>
    <source>
        <strain evidence="1 2">NEAU-GS84</strain>
    </source>
</reference>
<dbReference type="Proteomes" id="UP000479526">
    <property type="component" value="Unassembled WGS sequence"/>
</dbReference>
<dbReference type="EMBL" id="WXEW01000008">
    <property type="protein sequence ID" value="NAS25346.1"/>
    <property type="molecule type" value="Genomic_DNA"/>
</dbReference>
<sequence length="205" mass="22314">MEDAEDVARETMRRVAVNADVIVERLAGVGYSFAFPDWVRQPPTPDDLAAVRKAEQVIGPLPLALRACLEVVGGVNLCGDGGAVLPHVGYHDVPREHADFYPDPLVLPPGRHLWEDWEMLGDADTEGHTFSFAPDEIHKANVSGGVQDVELPSSAADPQLLGTRPGVTLVDYLRISFAWGGFPGYDALAVPPKVVEELRHDLLMF</sequence>
<dbReference type="AlphaFoldDB" id="A0A7C9J5R9"/>
<proteinExistence type="predicted"/>
<keyword evidence="2" id="KW-1185">Reference proteome</keyword>
<evidence type="ECO:0000313" key="2">
    <source>
        <dbReference type="Proteomes" id="UP000479526"/>
    </source>
</evidence>
<comment type="caution">
    <text evidence="1">The sequence shown here is derived from an EMBL/GenBank/DDBJ whole genome shotgun (WGS) entry which is preliminary data.</text>
</comment>
<gene>
    <name evidence="1" type="ORF">GT755_27135</name>
</gene>
<evidence type="ECO:0008006" key="3">
    <source>
        <dbReference type="Google" id="ProtNLM"/>
    </source>
</evidence>
<dbReference type="RefSeq" id="WP_161482439.1">
    <property type="nucleotide sequence ID" value="NZ_WXEW01000008.1"/>
</dbReference>
<name>A0A7C9J5R9_9ACTN</name>
<accession>A0A7C9J5R9</accession>
<organism evidence="1 2">
    <name type="scientific">Herbidospora solisilvae</name>
    <dbReference type="NCBI Taxonomy" id="2696284"/>
    <lineage>
        <taxon>Bacteria</taxon>
        <taxon>Bacillati</taxon>
        <taxon>Actinomycetota</taxon>
        <taxon>Actinomycetes</taxon>
        <taxon>Streptosporangiales</taxon>
        <taxon>Streptosporangiaceae</taxon>
        <taxon>Herbidospora</taxon>
    </lineage>
</organism>
<evidence type="ECO:0000313" key="1">
    <source>
        <dbReference type="EMBL" id="NAS25346.1"/>
    </source>
</evidence>